<name>A0A4Q8M6R1_9GAMM</name>
<gene>
    <name evidence="2" type="ORF">EA655_09645</name>
</gene>
<dbReference type="AlphaFoldDB" id="A0A4Q8M6R1"/>
<evidence type="ECO:0008006" key="4">
    <source>
        <dbReference type="Google" id="ProtNLM"/>
    </source>
</evidence>
<evidence type="ECO:0000313" key="2">
    <source>
        <dbReference type="EMBL" id="TAA43519.1"/>
    </source>
</evidence>
<feature type="signal peptide" evidence="1">
    <location>
        <begin position="1"/>
        <end position="31"/>
    </location>
</feature>
<proteinExistence type="predicted"/>
<protein>
    <recommendedName>
        <fullName evidence="4">DUF3558 domain-containing protein</fullName>
    </recommendedName>
</protein>
<comment type="caution">
    <text evidence="2">The sequence shown here is derived from an EMBL/GenBank/DDBJ whole genome shotgun (WGS) entry which is preliminary data.</text>
</comment>
<accession>A0A4Q8M6R1</accession>
<organism evidence="2 3">
    <name type="scientific">Pseudoxanthomonas winnipegensis</name>
    <dbReference type="NCBI Taxonomy" id="2480810"/>
    <lineage>
        <taxon>Bacteria</taxon>
        <taxon>Pseudomonadati</taxon>
        <taxon>Pseudomonadota</taxon>
        <taxon>Gammaproteobacteria</taxon>
        <taxon>Lysobacterales</taxon>
        <taxon>Lysobacteraceae</taxon>
        <taxon>Pseudoxanthomonas</taxon>
    </lineage>
</organism>
<evidence type="ECO:0000256" key="1">
    <source>
        <dbReference type="SAM" id="SignalP"/>
    </source>
</evidence>
<dbReference type="EMBL" id="SHMG01000004">
    <property type="protein sequence ID" value="TAA43519.1"/>
    <property type="molecule type" value="Genomic_DNA"/>
</dbReference>
<sequence length="202" mass="21253">MSPALPHALRSSFFALVLVLAACSRPPPPAAAPVAAPVAAPPSTTPAAAAKAETVCDLITADELETVFSGTSTATPEHHQTFGIKACEWNGDFGRLLVQQWPSKGHTPQDEVRDLVTGFIDASNPGARAGVRLVSPPGLGHYATAVVEPRDLERGVLADIAVLSIARDGQTLVFLTNGLEGMERQAALAKLVQLGRFAYRRL</sequence>
<dbReference type="OrthoDB" id="5988473at2"/>
<keyword evidence="1" id="KW-0732">Signal</keyword>
<feature type="chain" id="PRO_5020821945" description="DUF3558 domain-containing protein" evidence="1">
    <location>
        <begin position="32"/>
        <end position="202"/>
    </location>
</feature>
<dbReference type="RefSeq" id="WP_130534302.1">
    <property type="nucleotide sequence ID" value="NZ_SHMG01000004.1"/>
</dbReference>
<evidence type="ECO:0000313" key="3">
    <source>
        <dbReference type="Proteomes" id="UP000294164"/>
    </source>
</evidence>
<dbReference type="Proteomes" id="UP000294164">
    <property type="component" value="Unassembled WGS sequence"/>
</dbReference>
<reference evidence="2 3" key="1">
    <citation type="submission" date="2019-02" db="EMBL/GenBank/DDBJ databases">
        <title>WGS of Pseudoxanthomonas species novum from clinical isolates.</title>
        <authorList>
            <person name="Bernier A.-M."/>
            <person name="Bernard K."/>
            <person name="Vachon A."/>
        </authorList>
    </citation>
    <scope>NUCLEOTIDE SEQUENCE [LARGE SCALE GENOMIC DNA]</scope>
    <source>
        <strain evidence="2 3">NML130969</strain>
    </source>
</reference>